<dbReference type="EMBL" id="CP006694">
    <property type="protein sequence ID" value="AIT11036.1"/>
    <property type="molecule type" value="Genomic_DNA"/>
</dbReference>
<dbReference type="AlphaFoldDB" id="A0A097ESX9"/>
<sequence length="43" mass="5217">MSSNHFKILLCYFTRHISFTKFGKPELSQERTIPEKRNLAYRQ</sequence>
<gene>
    <name evidence="1" type="ORF">LSS_22825</name>
</gene>
<name>A0A097ESX9_9LEPT</name>
<reference evidence="1 2" key="1">
    <citation type="journal article" date="2012" name="Gene">
        <title>Sequence of Leptospira santarosai serovar Shermani genome and prediction of virulence-associated genes.</title>
        <authorList>
            <person name="Chou L.F."/>
            <person name="Chen Y.T."/>
            <person name="Lu C.W."/>
            <person name="Ko Y.C."/>
            <person name="Tang C.Y."/>
            <person name="Pan M.J."/>
            <person name="Tian Y.C."/>
            <person name="Chiu C.H."/>
            <person name="Hung C.C."/>
            <person name="Yang C.W."/>
        </authorList>
    </citation>
    <scope>NUCLEOTIDE SEQUENCE [LARGE SCALE GENOMIC DNA]</scope>
    <source>
        <strain evidence="1">LT 821</strain>
    </source>
</reference>
<evidence type="ECO:0000313" key="1">
    <source>
        <dbReference type="EMBL" id="AIT11036.1"/>
    </source>
</evidence>
<organism evidence="1 2">
    <name type="scientific">Leptospira santarosai serovar Shermani str. LT 821</name>
    <dbReference type="NCBI Taxonomy" id="758847"/>
    <lineage>
        <taxon>Bacteria</taxon>
        <taxon>Pseudomonadati</taxon>
        <taxon>Spirochaetota</taxon>
        <taxon>Spirochaetia</taxon>
        <taxon>Leptospirales</taxon>
        <taxon>Leptospiraceae</taxon>
        <taxon>Leptospira</taxon>
    </lineage>
</organism>
<dbReference type="KEGG" id="lst:LSS_22825"/>
<accession>A0A097ESX9</accession>
<proteinExistence type="predicted"/>
<reference evidence="1 2" key="2">
    <citation type="journal article" date="2014" name="Emerg. Microbes Infect.">
        <title>Potential impact on kidney infection: a whole-genome analysis of Leptospira santarosai serovar Shermani.</title>
        <authorList>
            <person name="Chou L.F."/>
            <person name="Chen T.W."/>
            <person name="Ko Y.C."/>
            <person name="Pan M.J."/>
            <person name="Tian Y.C."/>
            <person name="Chiu C.H."/>
            <person name="Tang P."/>
            <person name="Hung C.C."/>
            <person name="Yang C.W."/>
        </authorList>
    </citation>
    <scope>NUCLEOTIDE SEQUENCE</scope>
    <source>
        <strain evidence="1 2">LT 821</strain>
    </source>
</reference>
<evidence type="ECO:0000313" key="2">
    <source>
        <dbReference type="Proteomes" id="UP000035800"/>
    </source>
</evidence>
<dbReference type="Proteomes" id="UP000035800">
    <property type="component" value="Chromosome I"/>
</dbReference>
<protein>
    <submittedName>
        <fullName evidence="1">Uncharacterized protein</fullName>
    </submittedName>
</protein>